<name>A0ABT6HNW8_9ACTN</name>
<keyword evidence="2" id="KW-1185">Reference proteome</keyword>
<evidence type="ECO:0000313" key="1">
    <source>
        <dbReference type="EMBL" id="MDH2389739.1"/>
    </source>
</evidence>
<dbReference type="EMBL" id="JARWBG010000012">
    <property type="protein sequence ID" value="MDH2389739.1"/>
    <property type="molecule type" value="Genomic_DNA"/>
</dbReference>
<organism evidence="1 2">
    <name type="scientific">Streptomyces chengmaiensis</name>
    <dbReference type="NCBI Taxonomy" id="3040919"/>
    <lineage>
        <taxon>Bacteria</taxon>
        <taxon>Bacillati</taxon>
        <taxon>Actinomycetota</taxon>
        <taxon>Actinomycetes</taxon>
        <taxon>Kitasatosporales</taxon>
        <taxon>Streptomycetaceae</taxon>
        <taxon>Streptomyces</taxon>
    </lineage>
</organism>
<reference evidence="1 2" key="1">
    <citation type="submission" date="2023-04" db="EMBL/GenBank/DDBJ databases">
        <title>Streptomyces chengmaiensis sp. nov. isolated from the stem of mangrove plant in Hainan.</title>
        <authorList>
            <person name="Huang X."/>
            <person name="Zhou S."/>
            <person name="Chu X."/>
            <person name="Xie Y."/>
            <person name="Lin Y."/>
        </authorList>
    </citation>
    <scope>NUCLEOTIDE SEQUENCE [LARGE SCALE GENOMIC DNA]</scope>
    <source>
        <strain evidence="1 2">HNM0663</strain>
    </source>
</reference>
<evidence type="ECO:0000313" key="2">
    <source>
        <dbReference type="Proteomes" id="UP001223144"/>
    </source>
</evidence>
<dbReference type="Proteomes" id="UP001223144">
    <property type="component" value="Unassembled WGS sequence"/>
</dbReference>
<protein>
    <recommendedName>
        <fullName evidence="3">Transcription factor zinc-finger domain-containing protein</fullName>
    </recommendedName>
</protein>
<sequence length="59" mass="6258">MPEHTPPARRCPACDGFSAVAITIGGRDRRDHLRTIAVRCPACRGTGITTCPVLAQAGR</sequence>
<proteinExistence type="predicted"/>
<dbReference type="RefSeq" id="WP_279928059.1">
    <property type="nucleotide sequence ID" value="NZ_JARWBG010000012.1"/>
</dbReference>
<comment type="caution">
    <text evidence="1">The sequence shown here is derived from an EMBL/GenBank/DDBJ whole genome shotgun (WGS) entry which is preliminary data.</text>
</comment>
<accession>A0ABT6HNW8</accession>
<evidence type="ECO:0008006" key="3">
    <source>
        <dbReference type="Google" id="ProtNLM"/>
    </source>
</evidence>
<gene>
    <name evidence="1" type="ORF">QCN29_13225</name>
</gene>